<protein>
    <submittedName>
        <fullName evidence="4">Nucleoside deaminase</fullName>
    </submittedName>
</protein>
<dbReference type="InterPro" id="IPR002125">
    <property type="entry name" value="CMP_dCMP_dom"/>
</dbReference>
<dbReference type="CDD" id="cd01285">
    <property type="entry name" value="nucleoside_deaminase"/>
    <property type="match status" value="1"/>
</dbReference>
<keyword evidence="1" id="KW-0479">Metal-binding</keyword>
<dbReference type="PROSITE" id="PS51747">
    <property type="entry name" value="CYT_DCMP_DEAMINASES_2"/>
    <property type="match status" value="1"/>
</dbReference>
<dbReference type="PROSITE" id="PS00903">
    <property type="entry name" value="CYT_DCMP_DEAMINASES_1"/>
    <property type="match status" value="1"/>
</dbReference>
<dbReference type="GO" id="GO:0008270">
    <property type="term" value="F:zinc ion binding"/>
    <property type="evidence" value="ECO:0007669"/>
    <property type="project" value="InterPro"/>
</dbReference>
<keyword evidence="2" id="KW-0862">Zinc</keyword>
<dbReference type="InterPro" id="IPR016193">
    <property type="entry name" value="Cytidine_deaminase-like"/>
</dbReference>
<dbReference type="Proteomes" id="UP001165427">
    <property type="component" value="Unassembled WGS sequence"/>
</dbReference>
<dbReference type="GO" id="GO:0016787">
    <property type="term" value="F:hydrolase activity"/>
    <property type="evidence" value="ECO:0007669"/>
    <property type="project" value="InterPro"/>
</dbReference>
<dbReference type="Gene3D" id="3.40.140.10">
    <property type="entry name" value="Cytidine Deaminase, domain 2"/>
    <property type="match status" value="1"/>
</dbReference>
<evidence type="ECO:0000313" key="4">
    <source>
        <dbReference type="EMBL" id="MCJ8501142.1"/>
    </source>
</evidence>
<dbReference type="InterPro" id="IPR016192">
    <property type="entry name" value="APOBEC/CMP_deaminase_Zn-bd"/>
</dbReference>
<sequence>MEHARFMDRALALARKALAADDFPVGCVVVLDGEIIAEGTRINSHGATPSELDHAEMIALRRLEALGDGLDHRRLTLYATLEPCLMCYGAILIGGIGTVVYAYEDVMGGGTACDRAQLPPLYRDNDIRLVPGVRRAESLSLFQAFFRHPHNRYWCDSLLAHYTLAQSPR</sequence>
<dbReference type="SUPFAM" id="SSF53927">
    <property type="entry name" value="Cytidine deaminase-like"/>
    <property type="match status" value="1"/>
</dbReference>
<dbReference type="EMBL" id="JALJRB010000011">
    <property type="protein sequence ID" value="MCJ8501142.1"/>
    <property type="molecule type" value="Genomic_DNA"/>
</dbReference>
<evidence type="ECO:0000256" key="1">
    <source>
        <dbReference type="ARBA" id="ARBA00022723"/>
    </source>
</evidence>
<accession>A0AA41R332</accession>
<organism evidence="4 5">
    <name type="scientific">Desulfatitalea alkaliphila</name>
    <dbReference type="NCBI Taxonomy" id="2929485"/>
    <lineage>
        <taxon>Bacteria</taxon>
        <taxon>Pseudomonadati</taxon>
        <taxon>Thermodesulfobacteriota</taxon>
        <taxon>Desulfobacteria</taxon>
        <taxon>Desulfobacterales</taxon>
        <taxon>Desulfosarcinaceae</taxon>
        <taxon>Desulfatitalea</taxon>
    </lineage>
</organism>
<dbReference type="RefSeq" id="WP_246907528.1">
    <property type="nucleotide sequence ID" value="NZ_JALJRB010000011.1"/>
</dbReference>
<proteinExistence type="predicted"/>
<name>A0AA41R332_9BACT</name>
<dbReference type="Pfam" id="PF00383">
    <property type="entry name" value="dCMP_cyt_deam_1"/>
    <property type="match status" value="1"/>
</dbReference>
<dbReference type="PANTHER" id="PTHR11079">
    <property type="entry name" value="CYTOSINE DEAMINASE FAMILY MEMBER"/>
    <property type="match status" value="1"/>
</dbReference>
<feature type="domain" description="CMP/dCMP-type deaminase" evidence="3">
    <location>
        <begin position="1"/>
        <end position="112"/>
    </location>
</feature>
<dbReference type="PANTHER" id="PTHR11079:SF162">
    <property type="entry name" value="RIBOFLAVIN BIOSYNTHESIS PROTEIN PYRD, CHLOROPLASTIC"/>
    <property type="match status" value="1"/>
</dbReference>
<evidence type="ECO:0000259" key="3">
    <source>
        <dbReference type="PROSITE" id="PS51747"/>
    </source>
</evidence>
<gene>
    <name evidence="4" type="ORF">MRX98_11210</name>
</gene>
<dbReference type="AlphaFoldDB" id="A0AA41R332"/>
<keyword evidence="5" id="KW-1185">Reference proteome</keyword>
<comment type="caution">
    <text evidence="4">The sequence shown here is derived from an EMBL/GenBank/DDBJ whole genome shotgun (WGS) entry which is preliminary data.</text>
</comment>
<evidence type="ECO:0000313" key="5">
    <source>
        <dbReference type="Proteomes" id="UP001165427"/>
    </source>
</evidence>
<evidence type="ECO:0000256" key="2">
    <source>
        <dbReference type="ARBA" id="ARBA00022833"/>
    </source>
</evidence>
<reference evidence="4" key="1">
    <citation type="submission" date="2022-04" db="EMBL/GenBank/DDBJ databases">
        <title>Desulfatitalea alkaliphila sp. nov., a novel anaerobic sulfate-reducing bacterium isolated from terrestrial mud volcano, Taman Peninsula, Russia.</title>
        <authorList>
            <person name="Khomyakova M.A."/>
            <person name="Merkel A.Y."/>
            <person name="Slobodkin A.I."/>
        </authorList>
    </citation>
    <scope>NUCLEOTIDE SEQUENCE</scope>
    <source>
        <strain evidence="4">M08but</strain>
    </source>
</reference>